<accession>A0ABP1ART4</accession>
<evidence type="ECO:0000256" key="1">
    <source>
        <dbReference type="SAM" id="MobiDB-lite"/>
    </source>
</evidence>
<feature type="region of interest" description="Disordered" evidence="1">
    <location>
        <begin position="30"/>
        <end position="84"/>
    </location>
</feature>
<evidence type="ECO:0000313" key="3">
    <source>
        <dbReference type="Proteomes" id="UP001497522"/>
    </source>
</evidence>
<dbReference type="EMBL" id="OZ023716">
    <property type="protein sequence ID" value="CAK9865294.1"/>
    <property type="molecule type" value="Genomic_DNA"/>
</dbReference>
<evidence type="ECO:0000313" key="2">
    <source>
        <dbReference type="EMBL" id="CAK9865294.1"/>
    </source>
</evidence>
<sequence length="102" mass="11177">MYDAKTIDTLTGEFGTCSRLEDLLHGAGQTTCGRKENGASEEQFSTFPARESARPVSFTSGSSKENNDNSKRASAWSSSKRRRAVPRARLFVRLSPVSFTSP</sequence>
<gene>
    <name evidence="2" type="ORF">CSSPJE1EN2_LOCUS8289</name>
</gene>
<name>A0ABP1ART4_9BRYO</name>
<dbReference type="Proteomes" id="UP001497522">
    <property type="component" value="Chromosome 15"/>
</dbReference>
<reference evidence="2" key="1">
    <citation type="submission" date="2024-03" db="EMBL/GenBank/DDBJ databases">
        <authorList>
            <consortium name="ELIXIR-Norway"/>
            <consortium name="Elixir Norway"/>
        </authorList>
    </citation>
    <scope>NUCLEOTIDE SEQUENCE</scope>
</reference>
<protein>
    <submittedName>
        <fullName evidence="2">Uncharacterized protein</fullName>
    </submittedName>
</protein>
<proteinExistence type="predicted"/>
<keyword evidence="3" id="KW-1185">Reference proteome</keyword>
<organism evidence="2 3">
    <name type="scientific">Sphagnum jensenii</name>
    <dbReference type="NCBI Taxonomy" id="128206"/>
    <lineage>
        <taxon>Eukaryota</taxon>
        <taxon>Viridiplantae</taxon>
        <taxon>Streptophyta</taxon>
        <taxon>Embryophyta</taxon>
        <taxon>Bryophyta</taxon>
        <taxon>Sphagnophytina</taxon>
        <taxon>Sphagnopsida</taxon>
        <taxon>Sphagnales</taxon>
        <taxon>Sphagnaceae</taxon>
        <taxon>Sphagnum</taxon>
    </lineage>
</organism>